<protein>
    <submittedName>
        <fullName evidence="2">Uncharacterized protein</fullName>
    </submittedName>
</protein>
<dbReference type="STRING" id="1754190.A0A1Y2AQ81"/>
<evidence type="ECO:0000313" key="3">
    <source>
        <dbReference type="Proteomes" id="UP000193920"/>
    </source>
</evidence>
<comment type="caution">
    <text evidence="2">The sequence shown here is derived from an EMBL/GenBank/DDBJ whole genome shotgun (WGS) entry which is preliminary data.</text>
</comment>
<dbReference type="AlphaFoldDB" id="A0A1Y2AQ81"/>
<feature type="transmembrane region" description="Helical" evidence="1">
    <location>
        <begin position="164"/>
        <end position="191"/>
    </location>
</feature>
<evidence type="ECO:0000313" key="2">
    <source>
        <dbReference type="EMBL" id="ORY24738.1"/>
    </source>
</evidence>
<keyword evidence="1" id="KW-1133">Transmembrane helix</keyword>
<dbReference type="InterPro" id="IPR040229">
    <property type="entry name" value="At3g27390-like"/>
</dbReference>
<proteinExistence type="predicted"/>
<name>A0A1Y2AQ81_9FUNG</name>
<accession>A0A1Y2AQ81</accession>
<dbReference type="EMBL" id="MCOG01000219">
    <property type="protein sequence ID" value="ORY24738.1"/>
    <property type="molecule type" value="Genomic_DNA"/>
</dbReference>
<feature type="transmembrane region" description="Helical" evidence="1">
    <location>
        <begin position="233"/>
        <end position="254"/>
    </location>
</feature>
<organism evidence="2 3">
    <name type="scientific">Neocallimastix californiae</name>
    <dbReference type="NCBI Taxonomy" id="1754190"/>
    <lineage>
        <taxon>Eukaryota</taxon>
        <taxon>Fungi</taxon>
        <taxon>Fungi incertae sedis</taxon>
        <taxon>Chytridiomycota</taxon>
        <taxon>Chytridiomycota incertae sedis</taxon>
        <taxon>Neocallimastigomycetes</taxon>
        <taxon>Neocallimastigales</taxon>
        <taxon>Neocallimastigaceae</taxon>
        <taxon>Neocallimastix</taxon>
    </lineage>
</organism>
<keyword evidence="1" id="KW-0812">Transmembrane</keyword>
<gene>
    <name evidence="2" type="ORF">LY90DRAFT_675105</name>
</gene>
<dbReference type="PANTHER" id="PTHR31133">
    <property type="entry name" value="MEMBRANE PROTEIN"/>
    <property type="match status" value="1"/>
</dbReference>
<dbReference type="PANTHER" id="PTHR31133:SF12">
    <property type="entry name" value="MEMBRANE PROTEIN"/>
    <property type="match status" value="1"/>
</dbReference>
<feature type="transmembrane region" description="Helical" evidence="1">
    <location>
        <begin position="7"/>
        <end position="25"/>
    </location>
</feature>
<feature type="transmembrane region" description="Helical" evidence="1">
    <location>
        <begin position="203"/>
        <end position="227"/>
    </location>
</feature>
<sequence>MRRIETNNYIFLFCFYGGISIIGLIKGLIILVPVLILSIFGFTGIALILLPHDVYFTYRVLLKTSIIGINLKFLYVLLLPLALVGWPILVLFLSICFSFIYSFLSPIVKTFDSDYELTFGGIYETFKEMEYYIEMFWDFNKKKFFSYLLDIERREVNEPFDINIIQIIIELFLACYGSVVGIIVLTPIWLIKLIPLVIRLYYIFIKWIMELSLHTFIMFSIFFIIYFCLIPAIGVSSILICVVYSLFGGIQCAIEGYKHNFLRGLICIWGYIYDVDLASNLFIFDKKYSCFPNCKNT</sequence>
<dbReference type="Proteomes" id="UP000193920">
    <property type="component" value="Unassembled WGS sequence"/>
</dbReference>
<keyword evidence="3" id="KW-1185">Reference proteome</keyword>
<evidence type="ECO:0000256" key="1">
    <source>
        <dbReference type="SAM" id="Phobius"/>
    </source>
</evidence>
<keyword evidence="1" id="KW-0472">Membrane</keyword>
<reference evidence="2 3" key="1">
    <citation type="submission" date="2016-08" db="EMBL/GenBank/DDBJ databases">
        <title>A Parts List for Fungal Cellulosomes Revealed by Comparative Genomics.</title>
        <authorList>
            <consortium name="DOE Joint Genome Institute"/>
            <person name="Haitjema C.H."/>
            <person name="Gilmore S.P."/>
            <person name="Henske J.K."/>
            <person name="Solomon K.V."/>
            <person name="De Groot R."/>
            <person name="Kuo A."/>
            <person name="Mondo S.J."/>
            <person name="Salamov A.A."/>
            <person name="Labutti K."/>
            <person name="Zhao Z."/>
            <person name="Chiniquy J."/>
            <person name="Barry K."/>
            <person name="Brewer H.M."/>
            <person name="Purvine S.O."/>
            <person name="Wright A.T."/>
            <person name="Boxma B."/>
            <person name="Van Alen T."/>
            <person name="Hackstein J.H."/>
            <person name="Baker S.E."/>
            <person name="Grigoriev I.V."/>
            <person name="O'Malley M.A."/>
        </authorList>
    </citation>
    <scope>NUCLEOTIDE SEQUENCE [LARGE SCALE GENOMIC DNA]</scope>
    <source>
        <strain evidence="2 3">G1</strain>
    </source>
</reference>
<feature type="transmembrane region" description="Helical" evidence="1">
    <location>
        <begin position="73"/>
        <end position="104"/>
    </location>
</feature>
<feature type="transmembrane region" description="Helical" evidence="1">
    <location>
        <begin position="31"/>
        <end position="52"/>
    </location>
</feature>
<dbReference type="OrthoDB" id="2157650at2759"/>